<feature type="region of interest" description="Disordered" evidence="1">
    <location>
        <begin position="171"/>
        <end position="202"/>
    </location>
</feature>
<evidence type="ECO:0000313" key="3">
    <source>
        <dbReference type="Proteomes" id="UP000319836"/>
    </source>
</evidence>
<accession>A0A538U3P4</accession>
<dbReference type="Proteomes" id="UP000319836">
    <property type="component" value="Unassembled WGS sequence"/>
</dbReference>
<dbReference type="EMBL" id="VBPA01000197">
    <property type="protein sequence ID" value="TMQ70526.1"/>
    <property type="molecule type" value="Genomic_DNA"/>
</dbReference>
<proteinExistence type="predicted"/>
<protein>
    <submittedName>
        <fullName evidence="2">Uncharacterized protein</fullName>
    </submittedName>
</protein>
<feature type="compositionally biased region" description="Basic and acidic residues" evidence="1">
    <location>
        <begin position="178"/>
        <end position="187"/>
    </location>
</feature>
<evidence type="ECO:0000313" key="2">
    <source>
        <dbReference type="EMBL" id="TMQ70526.1"/>
    </source>
</evidence>
<gene>
    <name evidence="2" type="ORF">E6K80_08265</name>
</gene>
<reference evidence="2 3" key="1">
    <citation type="journal article" date="2019" name="Nat. Microbiol.">
        <title>Mediterranean grassland soil C-N compound turnover is dependent on rainfall and depth, and is mediated by genomically divergent microorganisms.</title>
        <authorList>
            <person name="Diamond S."/>
            <person name="Andeer P.F."/>
            <person name="Li Z."/>
            <person name="Crits-Christoph A."/>
            <person name="Burstein D."/>
            <person name="Anantharaman K."/>
            <person name="Lane K.R."/>
            <person name="Thomas B.C."/>
            <person name="Pan C."/>
            <person name="Northen T.R."/>
            <person name="Banfield J.F."/>
        </authorList>
    </citation>
    <scope>NUCLEOTIDE SEQUENCE [LARGE SCALE GENOMIC DNA]</scope>
    <source>
        <strain evidence="2">WS_10</strain>
    </source>
</reference>
<organism evidence="2 3">
    <name type="scientific">Eiseniibacteriota bacterium</name>
    <dbReference type="NCBI Taxonomy" id="2212470"/>
    <lineage>
        <taxon>Bacteria</taxon>
        <taxon>Candidatus Eiseniibacteriota</taxon>
    </lineage>
</organism>
<evidence type="ECO:0000256" key="1">
    <source>
        <dbReference type="SAM" id="MobiDB-lite"/>
    </source>
</evidence>
<sequence length="202" mass="21443">MLLGERATFPLAQALRATGAPLGEVFSFLSGLYFRGKLAYGRAFARVPSGAAGVLVITPGRGLVAPETTVTIDALRAIAGIGVSPDEPRFREPLARDCARLGSRLMGDDDVVLLGSIATGKYVDVLDAHLEDRLRFPAAFVGRGDMSRGGLMLRCVDRGEPLEMIPVAGSVRHGKRPPRLEPLRADRASIAASAPRARARAT</sequence>
<comment type="caution">
    <text evidence="2">The sequence shown here is derived from an EMBL/GenBank/DDBJ whole genome shotgun (WGS) entry which is preliminary data.</text>
</comment>
<dbReference type="AlphaFoldDB" id="A0A538U3P4"/>
<name>A0A538U3P4_UNCEI</name>